<sequence length="101" mass="11153">MGKCLLLPLLLVVLSSLLGFPQALECFQCQRVSASGVCESGKSFCQTQGSQQCFLRKVYEGDTVSYGHQGCSSLCVPMKFFRPNVTVDFRCCHDSPLCNKF</sequence>
<evidence type="ECO:0000259" key="2">
    <source>
        <dbReference type="Pfam" id="PF00021"/>
    </source>
</evidence>
<dbReference type="Ensembl" id="ENSSSCT00030018837.1">
    <property type="protein sequence ID" value="ENSSSCP00030008348.1"/>
    <property type="gene ID" value="ENSSSCG00030013738.1"/>
</dbReference>
<dbReference type="InterPro" id="IPR016054">
    <property type="entry name" value="LY6_UPA_recep-like"/>
</dbReference>
<feature type="domain" description="UPAR/Ly6" evidence="2">
    <location>
        <begin position="22"/>
        <end position="100"/>
    </location>
</feature>
<reference evidence="3" key="1">
    <citation type="submission" date="2025-05" db="UniProtKB">
        <authorList>
            <consortium name="Ensembl"/>
        </authorList>
    </citation>
    <scope>IDENTIFICATION</scope>
</reference>
<organism evidence="3 4">
    <name type="scientific">Sus scrofa</name>
    <name type="common">Pig</name>
    <dbReference type="NCBI Taxonomy" id="9823"/>
    <lineage>
        <taxon>Eukaryota</taxon>
        <taxon>Metazoa</taxon>
        <taxon>Chordata</taxon>
        <taxon>Craniata</taxon>
        <taxon>Vertebrata</taxon>
        <taxon>Euteleostomi</taxon>
        <taxon>Mammalia</taxon>
        <taxon>Eutheria</taxon>
        <taxon>Laurasiatheria</taxon>
        <taxon>Artiodactyla</taxon>
        <taxon>Suina</taxon>
        <taxon>Suidae</taxon>
        <taxon>Sus</taxon>
    </lineage>
</organism>
<evidence type="ECO:0000256" key="1">
    <source>
        <dbReference type="SAM" id="SignalP"/>
    </source>
</evidence>
<feature type="signal peptide" evidence="1">
    <location>
        <begin position="1"/>
        <end position="23"/>
    </location>
</feature>
<dbReference type="AlphaFoldDB" id="A0A8D1SFK3"/>
<protein>
    <recommendedName>
        <fullName evidence="2">UPAR/Ly6 domain-containing protein</fullName>
    </recommendedName>
</protein>
<evidence type="ECO:0000313" key="3">
    <source>
        <dbReference type="Ensembl" id="ENSSSCP00060001481.1"/>
    </source>
</evidence>
<name>A0A8D1SFK3_PIG</name>
<dbReference type="Ensembl" id="ENSSSCT00050086037.1">
    <property type="protein sequence ID" value="ENSSSCP00050036939.1"/>
    <property type="gene ID" value="ENSSSCG00050063170.1"/>
</dbReference>
<dbReference type="Pfam" id="PF00021">
    <property type="entry name" value="UPAR_LY6"/>
    <property type="match status" value="1"/>
</dbReference>
<accession>A0A8D1SFK3</accession>
<dbReference type="Proteomes" id="UP000694723">
    <property type="component" value="Unplaced"/>
</dbReference>
<dbReference type="CDD" id="cd23628">
    <property type="entry name" value="TFP_LU_ECD_SP10_like"/>
    <property type="match status" value="1"/>
</dbReference>
<feature type="chain" id="PRO_5044688220" description="UPAR/Ly6 domain-containing protein" evidence="1">
    <location>
        <begin position="24"/>
        <end position="101"/>
    </location>
</feature>
<dbReference type="Proteomes" id="UP000694571">
    <property type="component" value="Unplaced"/>
</dbReference>
<dbReference type="Proteomes" id="UP000694728">
    <property type="component" value="Unplaced"/>
</dbReference>
<dbReference type="Ensembl" id="ENSSSCT00060004436.1">
    <property type="protein sequence ID" value="ENSSSCP00060001481.1"/>
    <property type="gene ID" value="ENSSSCG00060003588.1"/>
</dbReference>
<evidence type="ECO:0000313" key="4">
    <source>
        <dbReference type="Proteomes" id="UP000694723"/>
    </source>
</evidence>
<proteinExistence type="predicted"/>
<dbReference type="Ensembl" id="ENSSSCT00045046721.1">
    <property type="protein sequence ID" value="ENSSSCP00045032426.1"/>
    <property type="gene ID" value="ENSSSCG00045027417.1"/>
</dbReference>
<keyword evidence="1" id="KW-0732">Signal</keyword>
<dbReference type="Proteomes" id="UP000694570">
    <property type="component" value="Unplaced"/>
</dbReference>